<dbReference type="PANTHER" id="PTHR30466:SF11">
    <property type="entry name" value="FLAVIN-DEPENDENT MONOOXYGENASE, REDUCTASE SUBUNIT HSAB"/>
    <property type="match status" value="1"/>
</dbReference>
<comment type="caution">
    <text evidence="4">The sequence shown here is derived from an EMBL/GenBank/DDBJ whole genome shotgun (WGS) entry which is preliminary data.</text>
</comment>
<evidence type="ECO:0000256" key="1">
    <source>
        <dbReference type="ARBA" id="ARBA00008898"/>
    </source>
</evidence>
<dbReference type="EMBL" id="JAZHOF010000002">
    <property type="protein sequence ID" value="MEJ8570655.1"/>
    <property type="molecule type" value="Genomic_DNA"/>
</dbReference>
<feature type="domain" description="Flavin reductase like" evidence="3">
    <location>
        <begin position="11"/>
        <end position="155"/>
    </location>
</feature>
<dbReference type="PANTHER" id="PTHR30466">
    <property type="entry name" value="FLAVIN REDUCTASE"/>
    <property type="match status" value="1"/>
</dbReference>
<gene>
    <name evidence="4" type="ORF">V3328_04175</name>
</gene>
<evidence type="ECO:0000313" key="5">
    <source>
        <dbReference type="Proteomes" id="UP001378188"/>
    </source>
</evidence>
<dbReference type="GO" id="GO:0010181">
    <property type="term" value="F:FMN binding"/>
    <property type="evidence" value="ECO:0007669"/>
    <property type="project" value="InterPro"/>
</dbReference>
<dbReference type="Proteomes" id="UP001378188">
    <property type="component" value="Unassembled WGS sequence"/>
</dbReference>
<dbReference type="RefSeq" id="WP_340328403.1">
    <property type="nucleotide sequence ID" value="NZ_JAZHOF010000002.1"/>
</dbReference>
<dbReference type="GO" id="GO:0042602">
    <property type="term" value="F:riboflavin reductase (NADPH) activity"/>
    <property type="evidence" value="ECO:0007669"/>
    <property type="project" value="TreeGrafter"/>
</dbReference>
<dbReference type="Gene3D" id="2.30.110.10">
    <property type="entry name" value="Electron Transport, Fmn-binding Protein, Chain A"/>
    <property type="match status" value="1"/>
</dbReference>
<keyword evidence="5" id="KW-1185">Reference proteome</keyword>
<keyword evidence="2 4" id="KW-0560">Oxidoreductase</keyword>
<dbReference type="AlphaFoldDB" id="A0AAW9RFH5"/>
<name>A0AAW9RFH5_9HYPH</name>
<evidence type="ECO:0000256" key="2">
    <source>
        <dbReference type="ARBA" id="ARBA00023002"/>
    </source>
</evidence>
<dbReference type="Pfam" id="PF01613">
    <property type="entry name" value="Flavin_Reduct"/>
    <property type="match status" value="1"/>
</dbReference>
<dbReference type="SUPFAM" id="SSF50475">
    <property type="entry name" value="FMN-binding split barrel"/>
    <property type="match status" value="1"/>
</dbReference>
<comment type="similarity">
    <text evidence="1">Belongs to the non-flavoprotein flavin reductase family.</text>
</comment>
<evidence type="ECO:0000259" key="3">
    <source>
        <dbReference type="SMART" id="SM00903"/>
    </source>
</evidence>
<protein>
    <submittedName>
        <fullName evidence="4">Flavin reductase family protein</fullName>
        <ecNumber evidence="4">1.-.-.-</ecNumber>
    </submittedName>
</protein>
<evidence type="ECO:0000313" key="4">
    <source>
        <dbReference type="EMBL" id="MEJ8570655.1"/>
    </source>
</evidence>
<reference evidence="4 5" key="1">
    <citation type="submission" date="2024-02" db="EMBL/GenBank/DDBJ databases">
        <title>Genome analysis and characterization of Microbaculum marinisediminis sp. nov., isolated from marine sediment.</title>
        <authorList>
            <person name="Du Z.-J."/>
            <person name="Ye Y.-Q."/>
            <person name="Zhang Z.-R."/>
            <person name="Yuan S.-M."/>
            <person name="Zhang X.-Y."/>
        </authorList>
    </citation>
    <scope>NUCLEOTIDE SEQUENCE [LARGE SCALE GENOMIC DNA]</scope>
    <source>
        <strain evidence="4 5">SDUM1044001</strain>
    </source>
</reference>
<dbReference type="InterPro" id="IPR002563">
    <property type="entry name" value="Flavin_Rdtase-like_dom"/>
</dbReference>
<proteinExistence type="inferred from homology"/>
<dbReference type="SMART" id="SM00903">
    <property type="entry name" value="Flavin_Reduct"/>
    <property type="match status" value="1"/>
</dbReference>
<dbReference type="EC" id="1.-.-.-" evidence="4"/>
<dbReference type="InterPro" id="IPR050268">
    <property type="entry name" value="NADH-dep_flavin_reductase"/>
</dbReference>
<dbReference type="InterPro" id="IPR012349">
    <property type="entry name" value="Split_barrel_FMN-bd"/>
</dbReference>
<accession>A0AAW9RFH5</accession>
<sequence>MIEAGDLRRALGRFPTGVAIVTAAAGGEPAGMTVNSFSSVSLDPPLLQFSIDRKARSLDIWKATQHFAVHILAEDQIDLSNRFARSLADKWTDTKVAGGLGGAPVLEACLCVFECAKWAEYDGGDHLIFLGRVERLTHDDDARTPLVFHRGNYRRLAEKTGSLDFAEDALLLHGW</sequence>
<organism evidence="4 5">
    <name type="scientific">Microbaculum marinum</name>
    <dbReference type="NCBI Taxonomy" id="1764581"/>
    <lineage>
        <taxon>Bacteria</taxon>
        <taxon>Pseudomonadati</taxon>
        <taxon>Pseudomonadota</taxon>
        <taxon>Alphaproteobacteria</taxon>
        <taxon>Hyphomicrobiales</taxon>
        <taxon>Tepidamorphaceae</taxon>
        <taxon>Microbaculum</taxon>
    </lineage>
</organism>